<gene>
    <name evidence="2" type="ORF">BpHYR1_003073</name>
</gene>
<reference evidence="2 3" key="1">
    <citation type="journal article" date="2018" name="Sci. Rep.">
        <title>Genomic signatures of local adaptation to the degree of environmental predictability in rotifers.</title>
        <authorList>
            <person name="Franch-Gras L."/>
            <person name="Hahn C."/>
            <person name="Garcia-Roger E.M."/>
            <person name="Carmona M.J."/>
            <person name="Serra M."/>
            <person name="Gomez A."/>
        </authorList>
    </citation>
    <scope>NUCLEOTIDE SEQUENCE [LARGE SCALE GENOMIC DNA]</scope>
    <source>
        <strain evidence="2">HYR1</strain>
    </source>
</reference>
<evidence type="ECO:0000313" key="3">
    <source>
        <dbReference type="Proteomes" id="UP000276133"/>
    </source>
</evidence>
<feature type="signal peptide" evidence="1">
    <location>
        <begin position="1"/>
        <end position="25"/>
    </location>
</feature>
<keyword evidence="3" id="KW-1185">Reference proteome</keyword>
<name>A0A3M7SEV2_BRAPC</name>
<protein>
    <submittedName>
        <fullName evidence="2">Uncharacterized protein</fullName>
    </submittedName>
</protein>
<dbReference type="Proteomes" id="UP000276133">
    <property type="component" value="Unassembled WGS sequence"/>
</dbReference>
<dbReference type="EMBL" id="REGN01001518">
    <property type="protein sequence ID" value="RNA34177.1"/>
    <property type="molecule type" value="Genomic_DNA"/>
</dbReference>
<organism evidence="2 3">
    <name type="scientific">Brachionus plicatilis</name>
    <name type="common">Marine rotifer</name>
    <name type="synonym">Brachionus muelleri</name>
    <dbReference type="NCBI Taxonomy" id="10195"/>
    <lineage>
        <taxon>Eukaryota</taxon>
        <taxon>Metazoa</taxon>
        <taxon>Spiralia</taxon>
        <taxon>Gnathifera</taxon>
        <taxon>Rotifera</taxon>
        <taxon>Eurotatoria</taxon>
        <taxon>Monogononta</taxon>
        <taxon>Pseudotrocha</taxon>
        <taxon>Ploima</taxon>
        <taxon>Brachionidae</taxon>
        <taxon>Brachionus</taxon>
    </lineage>
</organism>
<dbReference type="AlphaFoldDB" id="A0A3M7SEV2"/>
<feature type="chain" id="PRO_5017935666" evidence="1">
    <location>
        <begin position="26"/>
        <end position="64"/>
    </location>
</feature>
<evidence type="ECO:0000256" key="1">
    <source>
        <dbReference type="SAM" id="SignalP"/>
    </source>
</evidence>
<proteinExistence type="predicted"/>
<sequence length="64" mass="7666">MYLRILIKKLVALLTIKSVLKYIEAIPEYMASIFDKKYSDVFSNTHFKKLTILFRKEYMNNICN</sequence>
<accession>A0A3M7SEV2</accession>
<comment type="caution">
    <text evidence="2">The sequence shown here is derived from an EMBL/GenBank/DDBJ whole genome shotgun (WGS) entry which is preliminary data.</text>
</comment>
<keyword evidence="1" id="KW-0732">Signal</keyword>
<evidence type="ECO:0000313" key="2">
    <source>
        <dbReference type="EMBL" id="RNA34177.1"/>
    </source>
</evidence>